<dbReference type="EMBL" id="MN740920">
    <property type="protein sequence ID" value="QHU17946.1"/>
    <property type="molecule type" value="Genomic_DNA"/>
</dbReference>
<dbReference type="AlphaFoldDB" id="A0A6C0KLA8"/>
<protein>
    <submittedName>
        <fullName evidence="1">Uncharacterized protein</fullName>
    </submittedName>
</protein>
<sequence length="49" mass="6168">MYIYVMTNKIKIVEFVLKCIYKLILLRLKTIFKQYELYIDEYRTKRSIK</sequence>
<reference evidence="1" key="1">
    <citation type="journal article" date="2020" name="Nature">
        <title>Giant virus diversity and host interactions through global metagenomics.</title>
        <authorList>
            <person name="Schulz F."/>
            <person name="Roux S."/>
            <person name="Paez-Espino D."/>
            <person name="Jungbluth S."/>
            <person name="Walsh D.A."/>
            <person name="Denef V.J."/>
            <person name="McMahon K.D."/>
            <person name="Konstantinidis K.T."/>
            <person name="Eloe-Fadrosh E.A."/>
            <person name="Kyrpides N.C."/>
            <person name="Woyke T."/>
        </authorList>
    </citation>
    <scope>NUCLEOTIDE SEQUENCE</scope>
    <source>
        <strain evidence="1">GVMAG-S-3300012919-55</strain>
    </source>
</reference>
<organism evidence="1">
    <name type="scientific">viral metagenome</name>
    <dbReference type="NCBI Taxonomy" id="1070528"/>
    <lineage>
        <taxon>unclassified sequences</taxon>
        <taxon>metagenomes</taxon>
        <taxon>organismal metagenomes</taxon>
    </lineage>
</organism>
<name>A0A6C0KLA8_9ZZZZ</name>
<proteinExistence type="predicted"/>
<accession>A0A6C0KLA8</accession>
<evidence type="ECO:0000313" key="1">
    <source>
        <dbReference type="EMBL" id="QHU17946.1"/>
    </source>
</evidence>